<keyword evidence="13" id="KW-0275">Fatty acid biosynthesis</keyword>
<dbReference type="GO" id="GO:0046872">
    <property type="term" value="F:metal ion binding"/>
    <property type="evidence" value="ECO:0007669"/>
    <property type="project" value="UniProtKB-KW"/>
</dbReference>
<evidence type="ECO:0000256" key="8">
    <source>
        <dbReference type="ARBA" id="ARBA00022840"/>
    </source>
</evidence>
<organism evidence="16 17">
    <name type="scientific">Candidatus Acididesulfobacter diazotrophicus</name>
    <dbReference type="NCBI Taxonomy" id="2597226"/>
    <lineage>
        <taxon>Bacteria</taxon>
        <taxon>Deltaproteobacteria</taxon>
        <taxon>Candidatus Acidulodesulfobacterales</taxon>
        <taxon>Candidatus Acididesulfobacter</taxon>
    </lineage>
</organism>
<dbReference type="InterPro" id="IPR016185">
    <property type="entry name" value="PreATP-grasp_dom_sf"/>
</dbReference>
<reference evidence="16 17" key="1">
    <citation type="journal article" date="2019" name="ISME J.">
        <title>Insights into ecological role of a new deltaproteobacterial order Candidatus Acidulodesulfobacterales by metagenomics and metatranscriptomics.</title>
        <authorList>
            <person name="Tan S."/>
            <person name="Liu J."/>
            <person name="Fang Y."/>
            <person name="Hedlund B.P."/>
            <person name="Lian Z.H."/>
            <person name="Huang L.Y."/>
            <person name="Li J.T."/>
            <person name="Huang L.N."/>
            <person name="Li W.J."/>
            <person name="Jiang H.C."/>
            <person name="Dong H.L."/>
            <person name="Shu W.S."/>
        </authorList>
    </citation>
    <scope>NUCLEOTIDE SEQUENCE [LARGE SCALE GENOMIC DNA]</scope>
    <source>
        <strain evidence="16">AP1</strain>
    </source>
</reference>
<dbReference type="InterPro" id="IPR011761">
    <property type="entry name" value="ATP-grasp"/>
</dbReference>
<dbReference type="PROSITE" id="PS50975">
    <property type="entry name" value="ATP_GRASP"/>
    <property type="match status" value="1"/>
</dbReference>
<keyword evidence="9" id="KW-0460">Magnesium</keyword>
<dbReference type="PROSITE" id="PS00867">
    <property type="entry name" value="CPSASE_2"/>
    <property type="match status" value="1"/>
</dbReference>
<dbReference type="SUPFAM" id="SSF52440">
    <property type="entry name" value="PreATP-grasp domain"/>
    <property type="match status" value="1"/>
</dbReference>
<dbReference type="PROSITE" id="PS00866">
    <property type="entry name" value="CPSASE_1"/>
    <property type="match status" value="1"/>
</dbReference>
<dbReference type="Pfam" id="PF02785">
    <property type="entry name" value="Biotin_carb_C"/>
    <property type="match status" value="1"/>
</dbReference>
<evidence type="ECO:0000256" key="1">
    <source>
        <dbReference type="ARBA" id="ARBA00003761"/>
    </source>
</evidence>
<dbReference type="UniPathway" id="UPA00655">
    <property type="reaction ID" value="UER00711"/>
</dbReference>
<evidence type="ECO:0000313" key="16">
    <source>
        <dbReference type="EMBL" id="RZD17887.1"/>
    </source>
</evidence>
<dbReference type="InterPro" id="IPR004549">
    <property type="entry name" value="Acetyl_CoA_COase_biotin_COase"/>
</dbReference>
<keyword evidence="13" id="KW-0444">Lipid biosynthesis</keyword>
<dbReference type="GO" id="GO:0006633">
    <property type="term" value="P:fatty acid biosynthetic process"/>
    <property type="evidence" value="ECO:0007669"/>
    <property type="project" value="UniProtKB-KW"/>
</dbReference>
<dbReference type="Pfam" id="PF02786">
    <property type="entry name" value="CPSase_L_D2"/>
    <property type="match status" value="1"/>
</dbReference>
<comment type="function">
    <text evidence="1 13">This protein is a component of the acetyl coenzyme A carboxylase complex; first, biotin carboxylase catalyzes the carboxylation of the carrier protein and then the transcarboxylase transfers the carboxyl group to form malonyl-CoA.</text>
</comment>
<evidence type="ECO:0000256" key="4">
    <source>
        <dbReference type="ARBA" id="ARBA00013263"/>
    </source>
</evidence>
<dbReference type="Proteomes" id="UP000319296">
    <property type="component" value="Unassembled WGS sequence"/>
</dbReference>
<dbReference type="Gene3D" id="3.30.470.20">
    <property type="entry name" value="ATP-grasp fold, B domain"/>
    <property type="match status" value="1"/>
</dbReference>
<dbReference type="SUPFAM" id="SSF56059">
    <property type="entry name" value="Glutathione synthetase ATP-binding domain-like"/>
    <property type="match status" value="1"/>
</dbReference>
<dbReference type="AlphaFoldDB" id="A0A519BKS9"/>
<proteinExistence type="predicted"/>
<keyword evidence="10 13" id="KW-0092">Biotin</keyword>
<keyword evidence="5 13" id="KW-0436">Ligase</keyword>
<sequence length="448" mass="49942">MFRKILIANRGEIAVRIIRACREMGIKTVAVYSTADKNSLHVKYADESICIGPPQSSKSYLNISSIISAAEVTDSEAIHPGYGFLSENPNFSEISENCGIKFIGPTAENMNMLGNKRNARKLVSSLGIPVLPGSGNIEEDNEEALKKAADDIGYPLVLKASMGGGGKGIRMVLSPAHLNQAYHQARQEALTFFGDKDVYLEKFCEDPRHIEFQVLADKYGNAVYLGERDCSIQRRHQKIIEESPSIAVKASMRKKMGEAITKVLKEIKYVNAATFEFLLSGDNDFYFMEVNTRVQVEHPVTEFVTGIDIIKEQIKIANGDKLKIKQEDIKIKGHSIEVRINAENSRDFKPSPGLITMYNKPGGVNVRVDDFAYCGYKVEPYYDSLLGKLIVYDISRTAAINKLKSALNEFWIEGIETNIPFIKRILNDGNYVSGKVDIGYVARFLEGK</sequence>
<comment type="subunit">
    <text evidence="3 13">Acetyl-CoA carboxylase is a heterohexamer of biotin carboxyl carrier protein, biotin carboxylase and the two subunits of carboxyl transferase in a 2:2 complex.</text>
</comment>
<evidence type="ECO:0000256" key="6">
    <source>
        <dbReference type="ARBA" id="ARBA00022723"/>
    </source>
</evidence>
<dbReference type="GO" id="GO:2001295">
    <property type="term" value="P:malonyl-CoA biosynthetic process"/>
    <property type="evidence" value="ECO:0007669"/>
    <property type="project" value="UniProtKB-UniPathway"/>
</dbReference>
<dbReference type="SUPFAM" id="SSF51246">
    <property type="entry name" value="Rudiment single hybrid motif"/>
    <property type="match status" value="1"/>
</dbReference>
<feature type="domain" description="Biotin carboxylation" evidence="15">
    <location>
        <begin position="1"/>
        <end position="446"/>
    </location>
</feature>
<evidence type="ECO:0000256" key="5">
    <source>
        <dbReference type="ARBA" id="ARBA00022598"/>
    </source>
</evidence>
<protein>
    <recommendedName>
        <fullName evidence="4 13">Biotin carboxylase</fullName>
        <ecNumber evidence="4 13">6.3.4.14</ecNumber>
    </recommendedName>
    <alternativeName>
        <fullName evidence="13">Acetyl-coenzyme A carboxylase biotin carboxylase subunit A</fullName>
    </alternativeName>
</protein>
<keyword evidence="13" id="KW-0443">Lipid metabolism</keyword>
<feature type="domain" description="ATP-grasp" evidence="14">
    <location>
        <begin position="120"/>
        <end position="318"/>
    </location>
</feature>
<dbReference type="PANTHER" id="PTHR48095:SF2">
    <property type="entry name" value="BIOTIN CARBOXYLASE, CHLOROPLASTIC"/>
    <property type="match status" value="1"/>
</dbReference>
<comment type="pathway">
    <text evidence="2 13">Lipid metabolism; malonyl-CoA biosynthesis; malonyl-CoA from acetyl-CoA: step 1/1.</text>
</comment>
<comment type="caution">
    <text evidence="16">The sequence shown here is derived from an EMBL/GenBank/DDBJ whole genome shotgun (WGS) entry which is preliminary data.</text>
</comment>
<dbReference type="Pfam" id="PF00289">
    <property type="entry name" value="Biotin_carb_N"/>
    <property type="match status" value="1"/>
</dbReference>
<evidence type="ECO:0000256" key="10">
    <source>
        <dbReference type="ARBA" id="ARBA00023267"/>
    </source>
</evidence>
<accession>A0A519BKS9</accession>
<evidence type="ECO:0000256" key="9">
    <source>
        <dbReference type="ARBA" id="ARBA00022842"/>
    </source>
</evidence>
<name>A0A519BKS9_9DELT</name>
<evidence type="ECO:0000256" key="13">
    <source>
        <dbReference type="RuleBase" id="RU365063"/>
    </source>
</evidence>
<dbReference type="GO" id="GO:0004075">
    <property type="term" value="F:biotin carboxylase activity"/>
    <property type="evidence" value="ECO:0007669"/>
    <property type="project" value="UniProtKB-EC"/>
</dbReference>
<dbReference type="InterPro" id="IPR011764">
    <property type="entry name" value="Biotin_carboxylation_dom"/>
</dbReference>
<gene>
    <name evidence="16" type="primary">accC</name>
    <name evidence="16" type="ORF">EVG15_08780</name>
</gene>
<dbReference type="GO" id="GO:0005524">
    <property type="term" value="F:ATP binding"/>
    <property type="evidence" value="ECO:0007669"/>
    <property type="project" value="UniProtKB-UniRule"/>
</dbReference>
<dbReference type="EMBL" id="SGBB01000019">
    <property type="protein sequence ID" value="RZD17887.1"/>
    <property type="molecule type" value="Genomic_DNA"/>
</dbReference>
<dbReference type="FunFam" id="3.30.1490.20:FF:000003">
    <property type="entry name" value="acetyl-CoA carboxylase isoform X1"/>
    <property type="match status" value="1"/>
</dbReference>
<dbReference type="InterPro" id="IPR011054">
    <property type="entry name" value="Rudment_hybrid_motif"/>
</dbReference>
<dbReference type="InterPro" id="IPR005479">
    <property type="entry name" value="CPAse_ATP-bd"/>
</dbReference>
<keyword evidence="8 12" id="KW-0067">ATP-binding</keyword>
<evidence type="ECO:0000256" key="2">
    <source>
        <dbReference type="ARBA" id="ARBA00004956"/>
    </source>
</evidence>
<dbReference type="NCBIfam" id="NF006367">
    <property type="entry name" value="PRK08591.1"/>
    <property type="match status" value="1"/>
</dbReference>
<evidence type="ECO:0000259" key="15">
    <source>
        <dbReference type="PROSITE" id="PS50979"/>
    </source>
</evidence>
<evidence type="ECO:0000256" key="7">
    <source>
        <dbReference type="ARBA" id="ARBA00022741"/>
    </source>
</evidence>
<dbReference type="PANTHER" id="PTHR48095">
    <property type="entry name" value="PYRUVATE CARBOXYLASE SUBUNIT A"/>
    <property type="match status" value="1"/>
</dbReference>
<dbReference type="InterPro" id="IPR051602">
    <property type="entry name" value="ACC_Biotin_Carboxylase"/>
</dbReference>
<dbReference type="SMART" id="SM00878">
    <property type="entry name" value="Biotin_carb_C"/>
    <property type="match status" value="1"/>
</dbReference>
<evidence type="ECO:0000256" key="12">
    <source>
        <dbReference type="PROSITE-ProRule" id="PRU00409"/>
    </source>
</evidence>
<comment type="catalytic activity">
    <reaction evidence="11 13">
        <text>N(6)-biotinyl-L-lysyl-[protein] + hydrogencarbonate + ATP = N(6)-carboxybiotinyl-L-lysyl-[protein] + ADP + phosphate + H(+)</text>
        <dbReference type="Rhea" id="RHEA:13501"/>
        <dbReference type="Rhea" id="RHEA-COMP:10505"/>
        <dbReference type="Rhea" id="RHEA-COMP:10506"/>
        <dbReference type="ChEBI" id="CHEBI:15378"/>
        <dbReference type="ChEBI" id="CHEBI:17544"/>
        <dbReference type="ChEBI" id="CHEBI:30616"/>
        <dbReference type="ChEBI" id="CHEBI:43474"/>
        <dbReference type="ChEBI" id="CHEBI:83144"/>
        <dbReference type="ChEBI" id="CHEBI:83145"/>
        <dbReference type="ChEBI" id="CHEBI:456216"/>
        <dbReference type="EC" id="6.3.4.14"/>
    </reaction>
</comment>
<keyword evidence="6" id="KW-0479">Metal-binding</keyword>
<evidence type="ECO:0000259" key="14">
    <source>
        <dbReference type="PROSITE" id="PS50975"/>
    </source>
</evidence>
<evidence type="ECO:0000313" key="17">
    <source>
        <dbReference type="Proteomes" id="UP000319296"/>
    </source>
</evidence>
<evidence type="ECO:0000256" key="11">
    <source>
        <dbReference type="ARBA" id="ARBA00048600"/>
    </source>
</evidence>
<keyword evidence="13" id="KW-0276">Fatty acid metabolism</keyword>
<dbReference type="NCBIfam" id="TIGR00514">
    <property type="entry name" value="accC"/>
    <property type="match status" value="1"/>
</dbReference>
<keyword evidence="7 12" id="KW-0547">Nucleotide-binding</keyword>
<dbReference type="EC" id="6.3.4.14" evidence="4 13"/>
<evidence type="ECO:0000256" key="3">
    <source>
        <dbReference type="ARBA" id="ARBA00011750"/>
    </source>
</evidence>
<dbReference type="InterPro" id="IPR005482">
    <property type="entry name" value="Biotin_COase_C"/>
</dbReference>
<dbReference type="InterPro" id="IPR005481">
    <property type="entry name" value="BC-like_N"/>
</dbReference>
<dbReference type="FunFam" id="3.40.50.20:FF:000010">
    <property type="entry name" value="Propionyl-CoA carboxylase subunit alpha"/>
    <property type="match status" value="1"/>
</dbReference>
<dbReference type="PROSITE" id="PS50979">
    <property type="entry name" value="BC"/>
    <property type="match status" value="1"/>
</dbReference>